<dbReference type="EMBL" id="LHQS01000004">
    <property type="protein sequence ID" value="RXE55080.1"/>
    <property type="molecule type" value="Genomic_DNA"/>
</dbReference>
<reference evidence="2 3" key="1">
    <citation type="journal article" date="2015" name="Int. J. Syst. Evol. Microbiol.">
        <title>Methanoculleus taiwanensis sp. nov., a methanogen isolated from deep marine sediment at the deformation front area near Taiwan.</title>
        <authorList>
            <person name="Weng C.Y."/>
            <person name="Chen S.C."/>
            <person name="Lai M.C."/>
            <person name="Wu S.Y."/>
            <person name="Lin S."/>
            <person name="Yang T.F."/>
            <person name="Chen P.C."/>
        </authorList>
    </citation>
    <scope>NUCLEOTIDE SEQUENCE [LARGE SCALE GENOMIC DNA]</scope>
    <source>
        <strain evidence="2 3">CYW4</strain>
    </source>
</reference>
<dbReference type="GO" id="GO:0016757">
    <property type="term" value="F:glycosyltransferase activity"/>
    <property type="evidence" value="ECO:0007669"/>
    <property type="project" value="TreeGrafter"/>
</dbReference>
<organism evidence="2 3">
    <name type="scientific">Methanoculleus taiwanensis</name>
    <dbReference type="NCBI Taxonomy" id="1550565"/>
    <lineage>
        <taxon>Archaea</taxon>
        <taxon>Methanobacteriati</taxon>
        <taxon>Methanobacteriota</taxon>
        <taxon>Stenosarchaea group</taxon>
        <taxon>Methanomicrobia</taxon>
        <taxon>Methanomicrobiales</taxon>
        <taxon>Methanomicrobiaceae</taxon>
        <taxon>Methanoculleus</taxon>
    </lineage>
</organism>
<sequence>MIRIFAVCNGTLLEKLGTGVSPTYTRIHFLLKELAEYTDVTIDAVSYDISPGGGIPRRVADNVRKTLAALRSAYRIRRDRPWVYFAYPHSMTTVQNRLLFSFCSFIGARTILDLHDTLEQTGAVGDGKEQLSRRFEAHSLKSASMIVALNQPMWDHVSRIYGLNGTPVVIAPNAFEDIFMHLYPEPYRAVNGRCNVCYIGALTRNRGIDLLVEACTALHAANPDIMLHLYGPYGPGLGQELRDRIEHSDCIVRRELPRESIPATLKSMDLLVMPYNPEEPYLNLSSPTKLYEYIGTTIPILCTKCESLMEIGSNGGIVYVDYSTEAFVAAIEDLLKNPGKREDLSQRLFAVRENHTWREQAARVRRGLLEYQSGRDGERSEEEPGSTIR</sequence>
<dbReference type="Pfam" id="PF13692">
    <property type="entry name" value="Glyco_trans_1_4"/>
    <property type="match status" value="1"/>
</dbReference>
<dbReference type="Proteomes" id="UP000290932">
    <property type="component" value="Unassembled WGS sequence"/>
</dbReference>
<evidence type="ECO:0000313" key="3">
    <source>
        <dbReference type="Proteomes" id="UP000290932"/>
    </source>
</evidence>
<evidence type="ECO:0000256" key="1">
    <source>
        <dbReference type="ARBA" id="ARBA00022679"/>
    </source>
</evidence>
<dbReference type="AlphaFoldDB" id="A0A498GYZ7"/>
<dbReference type="RefSeq" id="WP_128694877.1">
    <property type="nucleotide sequence ID" value="NZ_LHQS01000004.1"/>
</dbReference>
<accession>A0A498GYZ7</accession>
<dbReference type="SUPFAM" id="SSF53756">
    <property type="entry name" value="UDP-Glycosyltransferase/glycogen phosphorylase"/>
    <property type="match status" value="1"/>
</dbReference>
<protein>
    <recommendedName>
        <fullName evidence="4">Glycosyl transferase family 1 domain-containing protein</fullName>
    </recommendedName>
</protein>
<evidence type="ECO:0008006" key="4">
    <source>
        <dbReference type="Google" id="ProtNLM"/>
    </source>
</evidence>
<keyword evidence="1" id="KW-0808">Transferase</keyword>
<dbReference type="PANTHER" id="PTHR46401">
    <property type="entry name" value="GLYCOSYLTRANSFERASE WBBK-RELATED"/>
    <property type="match status" value="1"/>
</dbReference>
<comment type="caution">
    <text evidence="2">The sequence shown here is derived from an EMBL/GenBank/DDBJ whole genome shotgun (WGS) entry which is preliminary data.</text>
</comment>
<name>A0A498GYZ7_9EURY</name>
<keyword evidence="3" id="KW-1185">Reference proteome</keyword>
<dbReference type="Gene3D" id="3.40.50.2000">
    <property type="entry name" value="Glycogen Phosphorylase B"/>
    <property type="match status" value="1"/>
</dbReference>
<proteinExistence type="predicted"/>
<gene>
    <name evidence="2" type="ORF">ABH15_12645</name>
</gene>
<dbReference type="CDD" id="cd03801">
    <property type="entry name" value="GT4_PimA-like"/>
    <property type="match status" value="1"/>
</dbReference>
<dbReference type="PANTHER" id="PTHR46401:SF2">
    <property type="entry name" value="GLYCOSYLTRANSFERASE WBBK-RELATED"/>
    <property type="match status" value="1"/>
</dbReference>
<evidence type="ECO:0000313" key="2">
    <source>
        <dbReference type="EMBL" id="RXE55080.1"/>
    </source>
</evidence>
<dbReference type="OrthoDB" id="132546at2157"/>